<proteinExistence type="predicted"/>
<dbReference type="Proteomes" id="UP000277212">
    <property type="component" value="Unassembled WGS sequence"/>
</dbReference>
<sequence>MSRQTRSTAKRLTRIRATTPATRVPDQESRLFDDVNAWESWLDENHSNNSGLWLRLAKKDSGVSSVTYDEALDVALCFGWIDGQRKALDAQYFIQRFTPRRKGSLWSKRNVSKVASLIESGKMQPSGQAEIDAAQADGRWERAYSSSSNAEVPKDFQAALDDDKAAGDFFKTINRSQRYSFLQRLETAKRPDTRQKRIEQFVTLLASGKCL</sequence>
<dbReference type="OrthoDB" id="10263401at2759"/>
<organism evidence="1 2">
    <name type="scientific">Fusarium kuroshium</name>
    <dbReference type="NCBI Taxonomy" id="2010991"/>
    <lineage>
        <taxon>Eukaryota</taxon>
        <taxon>Fungi</taxon>
        <taxon>Dikarya</taxon>
        <taxon>Ascomycota</taxon>
        <taxon>Pezizomycotina</taxon>
        <taxon>Sordariomycetes</taxon>
        <taxon>Hypocreomycetidae</taxon>
        <taxon>Hypocreales</taxon>
        <taxon>Nectriaceae</taxon>
        <taxon>Fusarium</taxon>
        <taxon>Fusarium solani species complex</taxon>
    </lineage>
</organism>
<keyword evidence="2" id="KW-1185">Reference proteome</keyword>
<dbReference type="AlphaFoldDB" id="A0A3M2REK3"/>
<dbReference type="EMBL" id="NKUJ01000501">
    <property type="protein sequence ID" value="RMJ03599.1"/>
    <property type="molecule type" value="Genomic_DNA"/>
</dbReference>
<reference evidence="1 2" key="1">
    <citation type="submission" date="2017-06" db="EMBL/GenBank/DDBJ databases">
        <title>Comparative genomic analysis of Ambrosia Fusariam Clade fungi.</title>
        <authorList>
            <person name="Stajich J.E."/>
            <person name="Carrillo J."/>
            <person name="Kijimoto T."/>
            <person name="Eskalen A."/>
            <person name="O'Donnell K."/>
            <person name="Kasson M."/>
        </authorList>
    </citation>
    <scope>NUCLEOTIDE SEQUENCE [LARGE SCALE GENOMIC DNA]</scope>
    <source>
        <strain evidence="1">UCR3666</strain>
    </source>
</reference>
<dbReference type="Pfam" id="PF13376">
    <property type="entry name" value="OmdA"/>
    <property type="match status" value="1"/>
</dbReference>
<protein>
    <recommendedName>
        <fullName evidence="3">Bacteriocin-protection protein, YdeI/OmpD-associated family</fullName>
    </recommendedName>
</protein>
<dbReference type="STRING" id="2010991.A0A3M2REK3"/>
<gene>
    <name evidence="1" type="ORF">CDV36_014874</name>
</gene>
<accession>A0A3M2REK3</accession>
<evidence type="ECO:0008006" key="3">
    <source>
        <dbReference type="Google" id="ProtNLM"/>
    </source>
</evidence>
<evidence type="ECO:0000313" key="2">
    <source>
        <dbReference type="Proteomes" id="UP000277212"/>
    </source>
</evidence>
<name>A0A3M2REK3_9HYPO</name>
<evidence type="ECO:0000313" key="1">
    <source>
        <dbReference type="EMBL" id="RMJ03599.1"/>
    </source>
</evidence>
<comment type="caution">
    <text evidence="1">The sequence shown here is derived from an EMBL/GenBank/DDBJ whole genome shotgun (WGS) entry which is preliminary data.</text>
</comment>